<gene>
    <name evidence="1" type="ORF">CLPUN_35700</name>
</gene>
<proteinExistence type="predicted"/>
<name>A0A1S8TBF5_9CLOT</name>
<accession>A0A1S8TBF5</accession>
<protein>
    <submittedName>
        <fullName evidence="1">Uncharacterized protein</fullName>
    </submittedName>
</protein>
<dbReference type="AlphaFoldDB" id="A0A1S8TBF5"/>
<evidence type="ECO:0000313" key="2">
    <source>
        <dbReference type="Proteomes" id="UP000190890"/>
    </source>
</evidence>
<dbReference type="EMBL" id="LZZM01000191">
    <property type="protein sequence ID" value="OOM74941.1"/>
    <property type="molecule type" value="Genomic_DNA"/>
</dbReference>
<comment type="caution">
    <text evidence="1">The sequence shown here is derived from an EMBL/GenBank/DDBJ whole genome shotgun (WGS) entry which is preliminary data.</text>
</comment>
<organism evidence="1 2">
    <name type="scientific">Clostridium puniceum</name>
    <dbReference type="NCBI Taxonomy" id="29367"/>
    <lineage>
        <taxon>Bacteria</taxon>
        <taxon>Bacillati</taxon>
        <taxon>Bacillota</taxon>
        <taxon>Clostridia</taxon>
        <taxon>Eubacteriales</taxon>
        <taxon>Clostridiaceae</taxon>
        <taxon>Clostridium</taxon>
    </lineage>
</organism>
<reference evidence="1 2" key="1">
    <citation type="submission" date="2016-05" db="EMBL/GenBank/DDBJ databases">
        <title>Microbial solvent formation.</title>
        <authorList>
            <person name="Poehlein A."/>
            <person name="Montoya Solano J.D."/>
            <person name="Flitsch S."/>
            <person name="Krabben P."/>
            <person name="Duerre P."/>
            <person name="Daniel R."/>
        </authorList>
    </citation>
    <scope>NUCLEOTIDE SEQUENCE [LARGE SCALE GENOMIC DNA]</scope>
    <source>
        <strain evidence="1 2">DSM 2619</strain>
    </source>
</reference>
<dbReference type="STRING" id="29367.CLPUN_35700"/>
<evidence type="ECO:0000313" key="1">
    <source>
        <dbReference type="EMBL" id="OOM74941.1"/>
    </source>
</evidence>
<sequence length="31" mass="3748">MIKNELVTIFRLISKNKNKKVMYYGLNFKGR</sequence>
<dbReference type="Proteomes" id="UP000190890">
    <property type="component" value="Unassembled WGS sequence"/>
</dbReference>
<keyword evidence="2" id="KW-1185">Reference proteome</keyword>